<sequence length="101" mass="11618">MLTFYSAKWTTPPPKKTKKQRSYSVREKRDAIRRMQEVGVEEAARELQCSRGTTHGWWQQADKLLSFTGHATSKTMKGQGRKELFPDVAAIVTFMKDGRRA</sequence>
<dbReference type="Proteomes" id="UP000028582">
    <property type="component" value="Unassembled WGS sequence"/>
</dbReference>
<gene>
    <name evidence="2" type="ORF">F444_02497</name>
</gene>
<evidence type="ECO:0000313" key="3">
    <source>
        <dbReference type="Proteomes" id="UP000028582"/>
    </source>
</evidence>
<dbReference type="InterPro" id="IPR009057">
    <property type="entry name" value="Homeodomain-like_sf"/>
</dbReference>
<name>A0A081AX90_PHYNI</name>
<dbReference type="EMBL" id="ANJA01000501">
    <property type="protein sequence ID" value="ETO83501.1"/>
    <property type="molecule type" value="Genomic_DNA"/>
</dbReference>
<feature type="region of interest" description="Disordered" evidence="1">
    <location>
        <begin position="1"/>
        <end position="28"/>
    </location>
</feature>
<proteinExistence type="predicted"/>
<protein>
    <recommendedName>
        <fullName evidence="4">HTH psq-type domain-containing protein</fullName>
    </recommendedName>
</protein>
<evidence type="ECO:0000256" key="1">
    <source>
        <dbReference type="SAM" id="MobiDB-lite"/>
    </source>
</evidence>
<evidence type="ECO:0000313" key="2">
    <source>
        <dbReference type="EMBL" id="ETO83501.1"/>
    </source>
</evidence>
<comment type="caution">
    <text evidence="2">The sequence shown here is derived from an EMBL/GenBank/DDBJ whole genome shotgun (WGS) entry which is preliminary data.</text>
</comment>
<dbReference type="OrthoDB" id="110295at2759"/>
<dbReference type="Gene3D" id="1.10.10.10">
    <property type="entry name" value="Winged helix-like DNA-binding domain superfamily/Winged helix DNA-binding domain"/>
    <property type="match status" value="1"/>
</dbReference>
<reference evidence="2 3" key="1">
    <citation type="submission" date="2013-11" db="EMBL/GenBank/DDBJ databases">
        <title>The Genome Sequence of Phytophthora parasitica P1976.</title>
        <authorList>
            <consortium name="The Broad Institute Genomics Platform"/>
            <person name="Russ C."/>
            <person name="Tyler B."/>
            <person name="Panabieres F."/>
            <person name="Shan W."/>
            <person name="Tripathy S."/>
            <person name="Grunwald N."/>
            <person name="Machado M."/>
            <person name="Johnson C.S."/>
            <person name="Walker B."/>
            <person name="Young S."/>
            <person name="Zeng Q."/>
            <person name="Gargeya S."/>
            <person name="Fitzgerald M."/>
            <person name="Haas B."/>
            <person name="Abouelleil A."/>
            <person name="Allen A.W."/>
            <person name="Alvarado L."/>
            <person name="Arachchi H.M."/>
            <person name="Berlin A.M."/>
            <person name="Chapman S.B."/>
            <person name="Gainer-Dewar J."/>
            <person name="Goldberg J."/>
            <person name="Griggs A."/>
            <person name="Gujja S."/>
            <person name="Hansen M."/>
            <person name="Howarth C."/>
            <person name="Imamovic A."/>
            <person name="Ireland A."/>
            <person name="Larimer J."/>
            <person name="McCowan C."/>
            <person name="Murphy C."/>
            <person name="Pearson M."/>
            <person name="Poon T.W."/>
            <person name="Priest M."/>
            <person name="Roberts A."/>
            <person name="Saif S."/>
            <person name="Shea T."/>
            <person name="Sisk P."/>
            <person name="Sykes S."/>
            <person name="Wortman J."/>
            <person name="Nusbaum C."/>
            <person name="Birren B."/>
        </authorList>
    </citation>
    <scope>NUCLEOTIDE SEQUENCE [LARGE SCALE GENOMIC DNA]</scope>
    <source>
        <strain evidence="2 3">P1976</strain>
    </source>
</reference>
<dbReference type="InterPro" id="IPR036388">
    <property type="entry name" value="WH-like_DNA-bd_sf"/>
</dbReference>
<dbReference type="SUPFAM" id="SSF46689">
    <property type="entry name" value="Homeodomain-like"/>
    <property type="match status" value="1"/>
</dbReference>
<accession>A0A081AX90</accession>
<evidence type="ECO:0008006" key="4">
    <source>
        <dbReference type="Google" id="ProtNLM"/>
    </source>
</evidence>
<organism evidence="2 3">
    <name type="scientific">Phytophthora nicotianae P1976</name>
    <dbReference type="NCBI Taxonomy" id="1317066"/>
    <lineage>
        <taxon>Eukaryota</taxon>
        <taxon>Sar</taxon>
        <taxon>Stramenopiles</taxon>
        <taxon>Oomycota</taxon>
        <taxon>Peronosporomycetes</taxon>
        <taxon>Peronosporales</taxon>
        <taxon>Peronosporaceae</taxon>
        <taxon>Phytophthora</taxon>
    </lineage>
</organism>
<dbReference type="AlphaFoldDB" id="A0A081AX90"/>